<feature type="transmembrane region" description="Helical" evidence="7">
    <location>
        <begin position="141"/>
        <end position="161"/>
    </location>
</feature>
<feature type="transmembrane region" description="Helical" evidence="7">
    <location>
        <begin position="35"/>
        <end position="56"/>
    </location>
</feature>
<reference evidence="9" key="1">
    <citation type="submission" date="2021-04" db="EMBL/GenBank/DDBJ databases">
        <title>Genomic insights into ecological role and evolution of a novel Thermoplasmata order Candidatus Sysuiplasmatales.</title>
        <authorList>
            <person name="Yuan Y."/>
        </authorList>
    </citation>
    <scope>NUCLEOTIDE SEQUENCE</scope>
    <source>
        <strain evidence="10">TUT19-bin139</strain>
        <strain evidence="9">YP2-bin.285</strain>
    </source>
</reference>
<evidence type="ECO:0000256" key="4">
    <source>
        <dbReference type="ARBA" id="ARBA00022692"/>
    </source>
</evidence>
<dbReference type="PANTHER" id="PTHR43386">
    <property type="entry name" value="OLIGOPEPTIDE TRANSPORT SYSTEM PERMEASE PROTEIN APPC"/>
    <property type="match status" value="1"/>
</dbReference>
<comment type="subcellular location">
    <subcellularLocation>
        <location evidence="1 7">Cell membrane</location>
        <topology evidence="1 7">Multi-pass membrane protein</topology>
    </subcellularLocation>
</comment>
<keyword evidence="4 7" id="KW-0812">Transmembrane</keyword>
<evidence type="ECO:0000256" key="2">
    <source>
        <dbReference type="ARBA" id="ARBA00022448"/>
    </source>
</evidence>
<evidence type="ECO:0000259" key="8">
    <source>
        <dbReference type="PROSITE" id="PS50928"/>
    </source>
</evidence>
<evidence type="ECO:0000313" key="10">
    <source>
        <dbReference type="EMBL" id="MBX8644634.1"/>
    </source>
</evidence>
<keyword evidence="2 7" id="KW-0813">Transport</keyword>
<feature type="transmembrane region" description="Helical" evidence="7">
    <location>
        <begin position="239"/>
        <end position="260"/>
    </location>
</feature>
<dbReference type="EMBL" id="JAGVSJ010000006">
    <property type="protein sequence ID" value="MBX8631623.1"/>
    <property type="molecule type" value="Genomic_DNA"/>
</dbReference>
<dbReference type="Proteomes" id="UP000716004">
    <property type="component" value="Unassembled WGS sequence"/>
</dbReference>
<feature type="transmembrane region" description="Helical" evidence="7">
    <location>
        <begin position="281"/>
        <end position="300"/>
    </location>
</feature>
<dbReference type="EMBL" id="JAHEAC010000081">
    <property type="protein sequence ID" value="MBX8644634.1"/>
    <property type="molecule type" value="Genomic_DNA"/>
</dbReference>
<dbReference type="PANTHER" id="PTHR43386:SF1">
    <property type="entry name" value="D,D-DIPEPTIDE TRANSPORT SYSTEM PERMEASE PROTEIN DDPC-RELATED"/>
    <property type="match status" value="1"/>
</dbReference>
<evidence type="ECO:0000313" key="9">
    <source>
        <dbReference type="EMBL" id="MBX8631623.1"/>
    </source>
</evidence>
<dbReference type="GO" id="GO:0005886">
    <property type="term" value="C:plasma membrane"/>
    <property type="evidence" value="ECO:0007669"/>
    <property type="project" value="UniProtKB-SubCell"/>
</dbReference>
<dbReference type="InterPro" id="IPR000515">
    <property type="entry name" value="MetI-like"/>
</dbReference>
<evidence type="ECO:0000256" key="7">
    <source>
        <dbReference type="RuleBase" id="RU363032"/>
    </source>
</evidence>
<dbReference type="CDD" id="cd06261">
    <property type="entry name" value="TM_PBP2"/>
    <property type="match status" value="1"/>
</dbReference>
<evidence type="ECO:0000256" key="3">
    <source>
        <dbReference type="ARBA" id="ARBA00022475"/>
    </source>
</evidence>
<dbReference type="AlphaFoldDB" id="A0A8J7YP06"/>
<feature type="domain" description="ABC transmembrane type-1" evidence="8">
    <location>
        <begin position="106"/>
        <end position="306"/>
    </location>
</feature>
<dbReference type="InterPro" id="IPR025966">
    <property type="entry name" value="OppC_N"/>
</dbReference>
<comment type="caution">
    <text evidence="9">The sequence shown here is derived from an EMBL/GenBank/DDBJ whole genome shotgun (WGS) entry which is preliminary data.</text>
</comment>
<gene>
    <name evidence="9" type="ORF">J9259_03755</name>
    <name evidence="10" type="ORF">KIY12_07945</name>
</gene>
<dbReference type="Pfam" id="PF00528">
    <property type="entry name" value="BPD_transp_1"/>
    <property type="match status" value="1"/>
</dbReference>
<dbReference type="GO" id="GO:0055085">
    <property type="term" value="P:transmembrane transport"/>
    <property type="evidence" value="ECO:0007669"/>
    <property type="project" value="InterPro"/>
</dbReference>
<comment type="similarity">
    <text evidence="7">Belongs to the binding-protein-dependent transport system permease family.</text>
</comment>
<keyword evidence="6 7" id="KW-0472">Membrane</keyword>
<name>A0A8J7YP06_9ARCH</name>
<dbReference type="PROSITE" id="PS50928">
    <property type="entry name" value="ABC_TM1"/>
    <property type="match status" value="1"/>
</dbReference>
<feature type="transmembrane region" description="Helical" evidence="7">
    <location>
        <begin position="106"/>
        <end position="129"/>
    </location>
</feature>
<sequence>MATAFGGKEGVRQSSIAPRIAQFRRQFYYFKQSPLALAGLIMTSFFVLLAIFSPVLTSGNPYVLYPQKNLLNNYIPWFQSWRYPLGTTYFGINLLPAIIKAARVDLGISLAVVLSGATIGILLGAFAGYKGGVVDDILMRITDIFFSIPFIVLAIAMIVVFRQDFDHVPGGVITLLVVSFIIIWWPTYARLVRGQVLSVRELKYVEAAKASGSNTVRTVFKHIIPNSVYPVFVQMSLDVGSVVLLLAALDYINIGINFIYLPEWGNLATYFQYKSIGIIEALQYPWTFVVPGMAILLYSLGLNLLGDGLRDILDPRMRR</sequence>
<feature type="transmembrane region" description="Helical" evidence="7">
    <location>
        <begin position="81"/>
        <end position="99"/>
    </location>
</feature>
<organism evidence="9 11">
    <name type="scientific">Candidatus Sysuiplasma superficiale</name>
    <dbReference type="NCBI Taxonomy" id="2823368"/>
    <lineage>
        <taxon>Archaea</taxon>
        <taxon>Methanobacteriati</taxon>
        <taxon>Thermoplasmatota</taxon>
        <taxon>Thermoplasmata</taxon>
        <taxon>Candidatus Sysuiplasmatales</taxon>
        <taxon>Candidatus Sysuiplasmataceae</taxon>
        <taxon>Candidatus Sysuiplasma</taxon>
    </lineage>
</organism>
<keyword evidence="5 7" id="KW-1133">Transmembrane helix</keyword>
<protein>
    <submittedName>
        <fullName evidence="9">ABC transporter permease</fullName>
    </submittedName>
</protein>
<evidence type="ECO:0000313" key="11">
    <source>
        <dbReference type="Proteomes" id="UP000716004"/>
    </source>
</evidence>
<keyword evidence="3" id="KW-1003">Cell membrane</keyword>
<evidence type="ECO:0000256" key="5">
    <source>
        <dbReference type="ARBA" id="ARBA00022989"/>
    </source>
</evidence>
<dbReference type="Gene3D" id="1.10.3720.10">
    <property type="entry name" value="MetI-like"/>
    <property type="match status" value="1"/>
</dbReference>
<feature type="transmembrane region" description="Helical" evidence="7">
    <location>
        <begin position="168"/>
        <end position="187"/>
    </location>
</feature>
<dbReference type="SUPFAM" id="SSF161098">
    <property type="entry name" value="MetI-like"/>
    <property type="match status" value="1"/>
</dbReference>
<dbReference type="InterPro" id="IPR035906">
    <property type="entry name" value="MetI-like_sf"/>
</dbReference>
<evidence type="ECO:0000256" key="1">
    <source>
        <dbReference type="ARBA" id="ARBA00004651"/>
    </source>
</evidence>
<dbReference type="Proteomes" id="UP000750197">
    <property type="component" value="Unassembled WGS sequence"/>
</dbReference>
<proteinExistence type="inferred from homology"/>
<dbReference type="InterPro" id="IPR050366">
    <property type="entry name" value="BP-dependent_transpt_permease"/>
</dbReference>
<evidence type="ECO:0000256" key="6">
    <source>
        <dbReference type="ARBA" id="ARBA00023136"/>
    </source>
</evidence>
<dbReference type="Pfam" id="PF12911">
    <property type="entry name" value="OppC_N"/>
    <property type="match status" value="1"/>
</dbReference>
<accession>A0A8J7YP06</accession>